<feature type="region of interest" description="Disordered" evidence="6">
    <location>
        <begin position="126"/>
        <end position="171"/>
    </location>
</feature>
<keyword evidence="4" id="KW-0804">Transcription</keyword>
<evidence type="ECO:0000256" key="1">
    <source>
        <dbReference type="ARBA" id="ARBA00004123"/>
    </source>
</evidence>
<feature type="compositionally biased region" description="Basic and acidic residues" evidence="6">
    <location>
        <begin position="228"/>
        <end position="238"/>
    </location>
</feature>
<dbReference type="AlphaFoldDB" id="A0A7S4AL58"/>
<dbReference type="SUPFAM" id="SSF54171">
    <property type="entry name" value="DNA-binding domain"/>
    <property type="match status" value="1"/>
</dbReference>
<evidence type="ECO:0000256" key="2">
    <source>
        <dbReference type="ARBA" id="ARBA00023015"/>
    </source>
</evidence>
<dbReference type="InterPro" id="IPR036955">
    <property type="entry name" value="AP2/ERF_dom_sf"/>
</dbReference>
<feature type="region of interest" description="Disordered" evidence="6">
    <location>
        <begin position="836"/>
        <end position="902"/>
    </location>
</feature>
<feature type="compositionally biased region" description="Low complexity" evidence="6">
    <location>
        <begin position="241"/>
        <end position="255"/>
    </location>
</feature>
<feature type="compositionally biased region" description="Basic and acidic residues" evidence="6">
    <location>
        <begin position="657"/>
        <end position="668"/>
    </location>
</feature>
<evidence type="ECO:0000259" key="7">
    <source>
        <dbReference type="PROSITE" id="PS51032"/>
    </source>
</evidence>
<feature type="region of interest" description="Disordered" evidence="6">
    <location>
        <begin position="1"/>
        <end position="63"/>
    </location>
</feature>
<feature type="compositionally biased region" description="Basic and acidic residues" evidence="6">
    <location>
        <begin position="684"/>
        <end position="696"/>
    </location>
</feature>
<evidence type="ECO:0000256" key="4">
    <source>
        <dbReference type="ARBA" id="ARBA00023163"/>
    </source>
</evidence>
<dbReference type="PROSITE" id="PS51032">
    <property type="entry name" value="AP2_ERF"/>
    <property type="match status" value="1"/>
</dbReference>
<protein>
    <recommendedName>
        <fullName evidence="7">AP2/ERF domain-containing protein</fullName>
    </recommendedName>
</protein>
<dbReference type="GO" id="GO:0003700">
    <property type="term" value="F:DNA-binding transcription factor activity"/>
    <property type="evidence" value="ECO:0007669"/>
    <property type="project" value="InterPro"/>
</dbReference>
<keyword evidence="3" id="KW-0238">DNA-binding</keyword>
<feature type="compositionally biased region" description="Low complexity" evidence="6">
    <location>
        <begin position="301"/>
        <end position="312"/>
    </location>
</feature>
<dbReference type="EMBL" id="HBIX01017155">
    <property type="protein sequence ID" value="CAE0719618.1"/>
    <property type="molecule type" value="Transcribed_RNA"/>
</dbReference>
<evidence type="ECO:0000256" key="5">
    <source>
        <dbReference type="ARBA" id="ARBA00023242"/>
    </source>
</evidence>
<evidence type="ECO:0000256" key="6">
    <source>
        <dbReference type="SAM" id="MobiDB-lite"/>
    </source>
</evidence>
<evidence type="ECO:0000256" key="3">
    <source>
        <dbReference type="ARBA" id="ARBA00023125"/>
    </source>
</evidence>
<feature type="region of interest" description="Disordered" evidence="6">
    <location>
        <begin position="487"/>
        <end position="512"/>
    </location>
</feature>
<reference evidence="8" key="1">
    <citation type="submission" date="2021-01" db="EMBL/GenBank/DDBJ databases">
        <authorList>
            <person name="Corre E."/>
            <person name="Pelletier E."/>
            <person name="Niang G."/>
            <person name="Scheremetjew M."/>
            <person name="Finn R."/>
            <person name="Kale V."/>
            <person name="Holt S."/>
            <person name="Cochrane G."/>
            <person name="Meng A."/>
            <person name="Brown T."/>
            <person name="Cohen L."/>
        </authorList>
    </citation>
    <scope>NUCLEOTIDE SEQUENCE</scope>
    <source>
        <strain evidence="8">10249 10 AB</strain>
    </source>
</reference>
<feature type="compositionally biased region" description="Low complexity" evidence="6">
    <location>
        <begin position="134"/>
        <end position="144"/>
    </location>
</feature>
<dbReference type="Gene3D" id="3.30.730.10">
    <property type="entry name" value="AP2/ERF domain"/>
    <property type="match status" value="1"/>
</dbReference>
<sequence>MNSTAAVSTRGRTGAMRSTSTISEQDFTTPDRSTAKALASAAVTGSHPEEKKQDILNRANGNTRNTQSSAALIVTPLDAFSTAVARKEAAAALASKLDIDNKQARFDANDNKNTKEDAIEATTLCTTELDEGDSSSSSTSSPSSATKRGLVSRRGGRCGSPGRILLQPPPSAGAKEAVDAVAAAAVLEFKTFRSPGRKNNNKNCENNNENREGSSRGDTVPSLCSTKSTDRKESDNRGNKNSSSTVTTANATTSTKRPLSQQHARLQHNPQSKAKPTSVSLPKKTTMASFSTSAPIHKKSSSVSFSPVPTSSITGHKYSKTAISSPTAGRFTSLPILDDDALGSPSALFLSPTRTPTSFYEKFYKSSAKCKGDLESVSGISITANSAKTVLTPRTPKRDIDRDRLLATPTDFAFDYGKASSNGGSLLESSSVLAWLQSPSVNNMFSPGGLGSMLNTPRGAVSKEPPTPTFSTSFFFSDVAGLPRGGEFLSPKSGAANGASDGDKRSGNGRGNNNIICISPLSSYKTKGNQVGPNSPKINYKDMFASPAERSGMAMLGASQKARAGVQKGGNLDAVHLAERDLMEDDDICVLLQLASTTPRPAEADLIQSGASTKLEGSQVFRKNGENENLPSLQLPIMGGRDVEGKSARLTRKTHSRDHNDISDDHGVGVRPMSQTSGGSAIDMNKKNGHDPEKKPPPTTGSMHPSTRPYHHSLSSHYTHHGEPPYYHALHPTMTHGGTMRVVVGDPQPSRGKSTGAYALGPRGEYVPPYHPPHPHYSHHHVPPHIHPHHYGRYLPPPPTQHGHAHGARRHVALYTTPHPKTKPIPTTTKKLPMKVVSCKPSLKRPVTSVAPKAAPSTKKSKKSSQNPTKKKNRSPQLVDKAERQKAAATIQAVNQASGGKNDKAAALAAAILRGVTMRPSGKWQAQLYFAGKSRYIGVFDTREKAALAYEIAREKLKTEKSSAEGGVLSPKRTESAVNAARKAAFEGVNERDPRLATK</sequence>
<feature type="compositionally biased region" description="Basic residues" evidence="6">
    <location>
        <begin position="859"/>
        <end position="874"/>
    </location>
</feature>
<organism evidence="8">
    <name type="scientific">Pseudo-nitzschia australis</name>
    <dbReference type="NCBI Taxonomy" id="44445"/>
    <lineage>
        <taxon>Eukaryota</taxon>
        <taxon>Sar</taxon>
        <taxon>Stramenopiles</taxon>
        <taxon>Ochrophyta</taxon>
        <taxon>Bacillariophyta</taxon>
        <taxon>Bacillariophyceae</taxon>
        <taxon>Bacillariophycidae</taxon>
        <taxon>Bacillariales</taxon>
        <taxon>Bacillariaceae</taxon>
        <taxon>Pseudo-nitzschia</taxon>
    </lineage>
</organism>
<feature type="compositionally biased region" description="Polar residues" evidence="6">
    <location>
        <begin position="1"/>
        <end position="32"/>
    </location>
</feature>
<dbReference type="InterPro" id="IPR016177">
    <property type="entry name" value="DNA-bd_dom_sf"/>
</dbReference>
<dbReference type="InterPro" id="IPR001471">
    <property type="entry name" value="AP2/ERF_dom"/>
</dbReference>
<keyword evidence="5" id="KW-0539">Nucleus</keyword>
<name>A0A7S4AL58_9STRA</name>
<feature type="region of interest" description="Disordered" evidence="6">
    <location>
        <begin position="194"/>
        <end position="316"/>
    </location>
</feature>
<dbReference type="GO" id="GO:0005634">
    <property type="term" value="C:nucleus"/>
    <property type="evidence" value="ECO:0007669"/>
    <property type="project" value="UniProtKB-SubCell"/>
</dbReference>
<dbReference type="SMART" id="SM00380">
    <property type="entry name" value="AP2"/>
    <property type="match status" value="1"/>
</dbReference>
<accession>A0A7S4AL58</accession>
<feature type="domain" description="AP2/ERF" evidence="7">
    <location>
        <begin position="912"/>
        <end position="971"/>
    </location>
</feature>
<gene>
    <name evidence="8" type="ORF">PAUS00366_LOCUS12372</name>
</gene>
<keyword evidence="2" id="KW-0805">Transcription regulation</keyword>
<proteinExistence type="predicted"/>
<comment type="subcellular location">
    <subcellularLocation>
        <location evidence="1">Nucleus</location>
    </subcellularLocation>
</comment>
<feature type="compositionally biased region" description="Polar residues" evidence="6">
    <location>
        <begin position="256"/>
        <end position="280"/>
    </location>
</feature>
<dbReference type="GO" id="GO:0003677">
    <property type="term" value="F:DNA binding"/>
    <property type="evidence" value="ECO:0007669"/>
    <property type="project" value="UniProtKB-KW"/>
</dbReference>
<evidence type="ECO:0000313" key="8">
    <source>
        <dbReference type="EMBL" id="CAE0719618.1"/>
    </source>
</evidence>
<feature type="region of interest" description="Disordered" evidence="6">
    <location>
        <begin position="622"/>
        <end position="726"/>
    </location>
</feature>